<name>A0A934J1B6_9BACL</name>
<accession>A0A934J1B6</accession>
<keyword evidence="2" id="KW-1185">Reference proteome</keyword>
<evidence type="ECO:0000313" key="1">
    <source>
        <dbReference type="EMBL" id="MBJ6360945.1"/>
    </source>
</evidence>
<protein>
    <submittedName>
        <fullName evidence="1">Uncharacterized protein</fullName>
    </submittedName>
</protein>
<sequence>MKREHTVYFKVIRKDETKRLRGLIYLEEGKEPGLHEFEQCLRDCGHNVQIMDPERYIFKAYQDGEEYLIDVLEDYRPAQRDRHTENLAKSFIKQDPLL</sequence>
<dbReference type="AlphaFoldDB" id="A0A934J1B6"/>
<gene>
    <name evidence="1" type="ORF">JFN88_06380</name>
</gene>
<dbReference type="Proteomes" id="UP000640274">
    <property type="component" value="Unassembled WGS sequence"/>
</dbReference>
<reference evidence="1" key="1">
    <citation type="submission" date="2020-12" db="EMBL/GenBank/DDBJ databases">
        <authorList>
            <person name="Huq M.A."/>
        </authorList>
    </citation>
    <scope>NUCLEOTIDE SEQUENCE</scope>
    <source>
        <strain evidence="1">MAHUQ-46</strain>
    </source>
</reference>
<dbReference type="RefSeq" id="WP_199018505.1">
    <property type="nucleotide sequence ID" value="NZ_JAELUP010000016.1"/>
</dbReference>
<comment type="caution">
    <text evidence="1">The sequence shown here is derived from an EMBL/GenBank/DDBJ whole genome shotgun (WGS) entry which is preliminary data.</text>
</comment>
<evidence type="ECO:0000313" key="2">
    <source>
        <dbReference type="Proteomes" id="UP000640274"/>
    </source>
</evidence>
<proteinExistence type="predicted"/>
<dbReference type="EMBL" id="JAELUP010000016">
    <property type="protein sequence ID" value="MBJ6360945.1"/>
    <property type="molecule type" value="Genomic_DNA"/>
</dbReference>
<organism evidence="1 2">
    <name type="scientific">Paenibacillus roseus</name>
    <dbReference type="NCBI Taxonomy" id="2798579"/>
    <lineage>
        <taxon>Bacteria</taxon>
        <taxon>Bacillati</taxon>
        <taxon>Bacillota</taxon>
        <taxon>Bacilli</taxon>
        <taxon>Bacillales</taxon>
        <taxon>Paenibacillaceae</taxon>
        <taxon>Paenibacillus</taxon>
    </lineage>
</organism>